<keyword evidence="3" id="KW-1185">Reference proteome</keyword>
<proteinExistence type="predicted"/>
<evidence type="ECO:0000313" key="2">
    <source>
        <dbReference type="EMBL" id="GHE98117.1"/>
    </source>
</evidence>
<keyword evidence="1" id="KW-0472">Membrane</keyword>
<protein>
    <submittedName>
        <fullName evidence="2">Uncharacterized protein</fullName>
    </submittedName>
</protein>
<comment type="caution">
    <text evidence="2">The sequence shown here is derived from an EMBL/GenBank/DDBJ whole genome shotgun (WGS) entry which is preliminary data.</text>
</comment>
<sequence length="158" mass="18579">MAMFLKIVGYSLLTILISFIFLIYSVFNGVPFIEGDEQVTDGTAHHFAIGSTKSEVFADVKKNYSESGYLLRVLWPKDSEINLKLESFQNTKWKDYPGRRYSEYKVPITEIEELTAPLLLTTRWDIEIPSNWVNSIYLQFENDRLIQIRKSRWLFERP</sequence>
<name>A0ABQ3IZS7_9GAMM</name>
<evidence type="ECO:0000313" key="3">
    <source>
        <dbReference type="Proteomes" id="UP000626370"/>
    </source>
</evidence>
<accession>A0ABQ3IZS7</accession>
<feature type="transmembrane region" description="Helical" evidence="1">
    <location>
        <begin position="7"/>
        <end position="27"/>
    </location>
</feature>
<keyword evidence="1" id="KW-0812">Transmembrane</keyword>
<gene>
    <name evidence="2" type="ORF">GCM10011501_29550</name>
</gene>
<keyword evidence="1" id="KW-1133">Transmembrane helix</keyword>
<dbReference type="EMBL" id="BNAH01000013">
    <property type="protein sequence ID" value="GHE98117.1"/>
    <property type="molecule type" value="Genomic_DNA"/>
</dbReference>
<reference evidence="3" key="1">
    <citation type="journal article" date="2019" name="Int. J. Syst. Evol. Microbiol.">
        <title>The Global Catalogue of Microorganisms (GCM) 10K type strain sequencing project: providing services to taxonomists for standard genome sequencing and annotation.</title>
        <authorList>
            <consortium name="The Broad Institute Genomics Platform"/>
            <consortium name="The Broad Institute Genome Sequencing Center for Infectious Disease"/>
            <person name="Wu L."/>
            <person name="Ma J."/>
        </authorList>
    </citation>
    <scope>NUCLEOTIDE SEQUENCE [LARGE SCALE GENOMIC DNA]</scope>
    <source>
        <strain evidence="3">CGMCC 1.15922</strain>
    </source>
</reference>
<dbReference type="Proteomes" id="UP000626370">
    <property type="component" value="Unassembled WGS sequence"/>
</dbReference>
<organism evidence="2 3">
    <name type="scientific">Thalassotalea profundi</name>
    <dbReference type="NCBI Taxonomy" id="2036687"/>
    <lineage>
        <taxon>Bacteria</taxon>
        <taxon>Pseudomonadati</taxon>
        <taxon>Pseudomonadota</taxon>
        <taxon>Gammaproteobacteria</taxon>
        <taxon>Alteromonadales</taxon>
        <taxon>Colwelliaceae</taxon>
        <taxon>Thalassotalea</taxon>
    </lineage>
</organism>
<evidence type="ECO:0000256" key="1">
    <source>
        <dbReference type="SAM" id="Phobius"/>
    </source>
</evidence>